<dbReference type="Proteomes" id="UP000011185">
    <property type="component" value="Unassembled WGS sequence"/>
</dbReference>
<organism evidence="1 2">
    <name type="scientific">Trachipleistophora hominis</name>
    <name type="common">Microsporidian parasite</name>
    <dbReference type="NCBI Taxonomy" id="72359"/>
    <lineage>
        <taxon>Eukaryota</taxon>
        <taxon>Fungi</taxon>
        <taxon>Fungi incertae sedis</taxon>
        <taxon>Microsporidia</taxon>
        <taxon>Pleistophoridae</taxon>
        <taxon>Trachipleistophora</taxon>
    </lineage>
</organism>
<evidence type="ECO:0000313" key="1">
    <source>
        <dbReference type="EMBL" id="ELQ73918.1"/>
    </source>
</evidence>
<evidence type="ECO:0000313" key="2">
    <source>
        <dbReference type="Proteomes" id="UP000011185"/>
    </source>
</evidence>
<dbReference type="HOGENOM" id="CLU_3385065_0_0_1"/>
<dbReference type="EMBL" id="JH994098">
    <property type="protein sequence ID" value="ELQ73918.1"/>
    <property type="molecule type" value="Genomic_DNA"/>
</dbReference>
<keyword evidence="2" id="KW-1185">Reference proteome</keyword>
<sequence length="33" mass="4059">MPEHYAGELSEKCVNFLALHFKDEQHRRYMYKS</sequence>
<accession>L7JR17</accession>
<dbReference type="AlphaFoldDB" id="L7JR17"/>
<reference evidence="1 2" key="1">
    <citation type="journal article" date="2012" name="PLoS Pathog.">
        <title>The genome of the obligate intracellular parasite Trachipleistophora hominis: new insights into microsporidian genome dynamics and reductive evolution.</title>
        <authorList>
            <person name="Heinz E."/>
            <person name="Williams T.A."/>
            <person name="Nakjang S."/>
            <person name="Noel C.J."/>
            <person name="Swan D.C."/>
            <person name="Goldberg A.V."/>
            <person name="Harris S.R."/>
            <person name="Weinmaier T."/>
            <person name="Markert S."/>
            <person name="Becher D."/>
            <person name="Bernhardt J."/>
            <person name="Dagan T."/>
            <person name="Hacker C."/>
            <person name="Lucocq J.M."/>
            <person name="Schweder T."/>
            <person name="Rattei T."/>
            <person name="Hall N."/>
            <person name="Hirt R.P."/>
            <person name="Embley T.M."/>
        </authorList>
    </citation>
    <scope>NUCLEOTIDE SEQUENCE [LARGE SCALE GENOMIC DNA]</scope>
</reference>
<dbReference type="InParanoid" id="L7JR17"/>
<gene>
    <name evidence="1" type="ORF">THOM_3196</name>
</gene>
<proteinExistence type="predicted"/>
<protein>
    <submittedName>
        <fullName evidence="1">Uncharacterized protein</fullName>
    </submittedName>
</protein>
<name>L7JR17_TRAHO</name>
<dbReference type="VEuPathDB" id="MicrosporidiaDB:THOM_3196"/>